<reference evidence="2 3" key="1">
    <citation type="journal article" date="2015" name="PLoS Pathog.">
        <title>Leptomonas seymouri: Adaptations to the Dixenous Life Cycle Analyzed by Genome Sequencing, Transcriptome Profiling and Co-infection with Leishmania donovani.</title>
        <authorList>
            <person name="Kraeva N."/>
            <person name="Butenko A."/>
            <person name="Hlavacova J."/>
            <person name="Kostygov A."/>
            <person name="Myskova J."/>
            <person name="Grybchuk D."/>
            <person name="Lestinova T."/>
            <person name="Votypka J."/>
            <person name="Volf P."/>
            <person name="Opperdoes F."/>
            <person name="Flegontov P."/>
            <person name="Lukes J."/>
            <person name="Yurchenko V."/>
        </authorList>
    </citation>
    <scope>NUCLEOTIDE SEQUENCE [LARGE SCALE GENOMIC DNA]</scope>
    <source>
        <strain evidence="2 3">ATCC 30220</strain>
    </source>
</reference>
<dbReference type="InterPro" id="IPR032914">
    <property type="entry name" value="Vam6/VPS39/TRAP1"/>
</dbReference>
<dbReference type="PANTHER" id="PTHR12894">
    <property type="entry name" value="CNH DOMAIN CONTAINING"/>
    <property type="match status" value="1"/>
</dbReference>
<feature type="compositionally biased region" description="Low complexity" evidence="1">
    <location>
        <begin position="275"/>
        <end position="284"/>
    </location>
</feature>
<dbReference type="OMA" id="VCVGMRR"/>
<protein>
    <submittedName>
        <fullName evidence="2">Uncharacterized protein</fullName>
    </submittedName>
</protein>
<sequence length="1319" mass="139997">MPAVESLLQLYSLDEKDGIITAFDSYGSGVHLGTSSGQLIRLSVFEASQGAEGKPIEPIAPLSKHRSAPSAAPSQQQAASSGASLRTTVSQRCTLSNSGAAIQQIQHSRSQRVLFVLCEGLLLLLHAEAYSVLSTVATNVVSFSVAQPVQSSSSSSGSTATKDGFSTPPAIASYSYNPSRTHSGWSTGVGGDDEVGGLQYSCTIAHTRTSSEASCGSSQQWTPRCSSIHATAPVATPFTGAQRKSSRAHVVCVAERDKKELAVYLVDRISTTARHPATATPHHASISPPLSAAGLTSGGGCGNAGGGGGSDTPPLAPQPGALPPPPRVVLRQRYVLPEPAHCVIMCSPSPVVARLPTSESNAGTPRPATAATSATVVEAGLTVCVGMRREVSLLPLLGGVPRCVLRLDGSRPPLLSTGSDHNTYLVRTQAPNTVLEVGVPPSAAAAGLQAGLAGDVHVEAVVNPIVLRMGYHRVAATDKDVKNLLAASLTMQRGKSDELIMGDVFQSDDVVELVLARFPFVFLFTAGYCDVVSLLSEGHSSNAGSSSSSTLQRLPLPGVRHGASHGSGRSLFVASDRTLWSLQLYPLRAQLAEMVQAGLSEEAFQLLAFHQQRVLSLTHSTAGVGGREQHPPQPLTLLERDLHRMAGFASLYSGDIASAIRSFRSHLDPRELLLSLPDCIPPNALPFKPTPTTATTATAAPFRAHAEPVPPPLASAAPATPCLQSCGGYALHHVEAPLSAADVRSFLYSGSTTPLTERPCIIDMRAATSSETPSAHASYWEQWSGPCVYNSYVEDVSRAWRAAFDSQLRTSGESFSATAEEFIAHCYDALKDEVRRWFAEELLLTNDEAFAIGACKEPADWRFGGAAVMHRKGLSAGESSPLFSSLPPPARTPVRGRAMAYASLVLAWQARDFHTAYQIVARAAMTGLCVEDCIDMLHYLREYRLLALLYFQAGDGEEWVRLLKDAVCLCKTLLSPQIVAEQALQQPPIDVLAQLLQWRRCMERKFQQGEDNTNGSLNGGGVGAAHSLPPSPPFERGSEPPICGRGLLMQPSVTCVKRVAYLLFGIHADEAVQGTSAKRQGWGRFLDGVTTFYASQSCPPAFAASDSTSFVKLHFAALNNSRDGSPTLPHAGPILTALRTPSFSPEKAAQRGNVRASPPPQCCDPRSALTTASGLRVMPSPFSEYFYAIEKLDVRAVRHLLTQQPRLAQARDLDGSTGLHTALAQVRVVAVSEGITPSDRRARERERMAEWRAATLKVLCALVGLLVHFDCPASLLNCNGWSCMDVAAVACGGDEAVFAIVSAALLAALELRKAELAGA</sequence>
<feature type="region of interest" description="Disordered" evidence="1">
    <location>
        <begin position="275"/>
        <end position="324"/>
    </location>
</feature>
<comment type="caution">
    <text evidence="2">The sequence shown here is derived from an EMBL/GenBank/DDBJ whole genome shotgun (WGS) entry which is preliminary data.</text>
</comment>
<feature type="region of interest" description="Disordered" evidence="1">
    <location>
        <begin position="1009"/>
        <end position="1039"/>
    </location>
</feature>
<feature type="compositionally biased region" description="Gly residues" evidence="1">
    <location>
        <begin position="296"/>
        <end position="310"/>
    </location>
</feature>
<name>A0A0N1PF85_LEPSE</name>
<proteinExistence type="predicted"/>
<feature type="compositionally biased region" description="Pro residues" evidence="1">
    <location>
        <begin position="314"/>
        <end position="324"/>
    </location>
</feature>
<evidence type="ECO:0000313" key="3">
    <source>
        <dbReference type="Proteomes" id="UP000038009"/>
    </source>
</evidence>
<evidence type="ECO:0000313" key="2">
    <source>
        <dbReference type="EMBL" id="KPI90064.1"/>
    </source>
</evidence>
<dbReference type="GO" id="GO:0016020">
    <property type="term" value="C:membrane"/>
    <property type="evidence" value="ECO:0007669"/>
    <property type="project" value="TreeGrafter"/>
</dbReference>
<dbReference type="PANTHER" id="PTHR12894:SF46">
    <property type="entry name" value="CNH DOMAIN-CONTAINING PROTEIN"/>
    <property type="match status" value="1"/>
</dbReference>
<dbReference type="GO" id="GO:0034058">
    <property type="term" value="P:endosomal vesicle fusion"/>
    <property type="evidence" value="ECO:0007669"/>
    <property type="project" value="TreeGrafter"/>
</dbReference>
<accession>A0A0N1PF85</accession>
<evidence type="ECO:0000256" key="1">
    <source>
        <dbReference type="SAM" id="MobiDB-lite"/>
    </source>
</evidence>
<feature type="compositionally biased region" description="Low complexity" evidence="1">
    <location>
        <begin position="68"/>
        <end position="83"/>
    </location>
</feature>
<dbReference type="EMBL" id="LJSK01000011">
    <property type="protein sequence ID" value="KPI90064.1"/>
    <property type="molecule type" value="Genomic_DNA"/>
</dbReference>
<dbReference type="VEuPathDB" id="TriTrypDB:Lsey_0011_0210"/>
<organism evidence="2 3">
    <name type="scientific">Leptomonas seymouri</name>
    <dbReference type="NCBI Taxonomy" id="5684"/>
    <lineage>
        <taxon>Eukaryota</taxon>
        <taxon>Discoba</taxon>
        <taxon>Euglenozoa</taxon>
        <taxon>Kinetoplastea</taxon>
        <taxon>Metakinetoplastina</taxon>
        <taxon>Trypanosomatida</taxon>
        <taxon>Trypanosomatidae</taxon>
        <taxon>Leishmaniinae</taxon>
        <taxon>Leptomonas</taxon>
    </lineage>
</organism>
<gene>
    <name evidence="2" type="ORF">ABL78_0817</name>
</gene>
<dbReference type="Proteomes" id="UP000038009">
    <property type="component" value="Unassembled WGS sequence"/>
</dbReference>
<dbReference type="GO" id="GO:0006914">
    <property type="term" value="P:autophagy"/>
    <property type="evidence" value="ECO:0007669"/>
    <property type="project" value="TreeGrafter"/>
</dbReference>
<feature type="region of interest" description="Disordered" evidence="1">
    <location>
        <begin position="542"/>
        <end position="565"/>
    </location>
</feature>
<feature type="region of interest" description="Disordered" evidence="1">
    <location>
        <begin position="62"/>
        <end position="83"/>
    </location>
</feature>
<keyword evidence="3" id="KW-1185">Reference proteome</keyword>
<dbReference type="OrthoDB" id="265952at2759"/>
<dbReference type="GO" id="GO:0005737">
    <property type="term" value="C:cytoplasm"/>
    <property type="evidence" value="ECO:0007669"/>
    <property type="project" value="TreeGrafter"/>
</dbReference>